<evidence type="ECO:0000313" key="1">
    <source>
        <dbReference type="EMBL" id="OGM11301.1"/>
    </source>
</evidence>
<dbReference type="SUPFAM" id="SSF56784">
    <property type="entry name" value="HAD-like"/>
    <property type="match status" value="1"/>
</dbReference>
<accession>A0A1F7X8K0</accession>
<proteinExistence type="predicted"/>
<sequence length="228" mass="26620">MYKQLVLCDFDGTITIEDVTDEILKKFASRNWINIGQKYLRGEIYHSEMNKRFTEIVNVTPLVLRNYLRLNIHIRKNFYSFLKFLIKKGIPLVIISSGWDFYIREILSMKGMFFLKTINDLEVIDYKHINIISNKIYFNNKLKGWGISFPWVNYSCKISSPCKGLIAEFLREKCADKIVTIGNSSTDLCMVENSDQVFCTGELTKICLERGIASKHFDSFKELELSFD</sequence>
<dbReference type="InterPro" id="IPR016965">
    <property type="entry name" value="Pase_PHOSPHO-typ"/>
</dbReference>
<protein>
    <recommendedName>
        <fullName evidence="3">2,3-diketo-5-methylthio-1-phosphopentane phosphatase</fullName>
    </recommendedName>
</protein>
<dbReference type="GO" id="GO:0016791">
    <property type="term" value="F:phosphatase activity"/>
    <property type="evidence" value="ECO:0007669"/>
    <property type="project" value="InterPro"/>
</dbReference>
<dbReference type="PANTHER" id="PTHR28181">
    <property type="entry name" value="UPF0655 PROTEIN YCR015C"/>
    <property type="match status" value="1"/>
</dbReference>
<dbReference type="AlphaFoldDB" id="A0A1F7X8K0"/>
<evidence type="ECO:0000313" key="2">
    <source>
        <dbReference type="Proteomes" id="UP000177053"/>
    </source>
</evidence>
<organism evidence="1 2">
    <name type="scientific">Candidatus Woesebacteria bacterium RBG_16_34_12</name>
    <dbReference type="NCBI Taxonomy" id="1802480"/>
    <lineage>
        <taxon>Bacteria</taxon>
        <taxon>Candidatus Woeseibacteriota</taxon>
    </lineage>
</organism>
<dbReference type="InterPro" id="IPR036412">
    <property type="entry name" value="HAD-like_sf"/>
</dbReference>
<dbReference type="Pfam" id="PF06888">
    <property type="entry name" value="Put_Phosphatase"/>
    <property type="match status" value="1"/>
</dbReference>
<dbReference type="Gene3D" id="3.90.1470.20">
    <property type="match status" value="1"/>
</dbReference>
<reference evidence="1 2" key="1">
    <citation type="journal article" date="2016" name="Nat. Commun.">
        <title>Thousands of microbial genomes shed light on interconnected biogeochemical processes in an aquifer system.</title>
        <authorList>
            <person name="Anantharaman K."/>
            <person name="Brown C.T."/>
            <person name="Hug L.A."/>
            <person name="Sharon I."/>
            <person name="Castelle C.J."/>
            <person name="Probst A.J."/>
            <person name="Thomas B.C."/>
            <person name="Singh A."/>
            <person name="Wilkins M.J."/>
            <person name="Karaoz U."/>
            <person name="Brodie E.L."/>
            <person name="Williams K.H."/>
            <person name="Hubbard S.S."/>
            <person name="Banfield J.F."/>
        </authorList>
    </citation>
    <scope>NUCLEOTIDE SEQUENCE [LARGE SCALE GENOMIC DNA]</scope>
</reference>
<comment type="caution">
    <text evidence="1">The sequence shown here is derived from an EMBL/GenBank/DDBJ whole genome shotgun (WGS) entry which is preliminary data.</text>
</comment>
<dbReference type="PANTHER" id="PTHR28181:SF2">
    <property type="entry name" value="PHOSPHORIC MONOESTER HYDROLASE"/>
    <property type="match status" value="1"/>
</dbReference>
<name>A0A1F7X8K0_9BACT</name>
<evidence type="ECO:0008006" key="3">
    <source>
        <dbReference type="Google" id="ProtNLM"/>
    </source>
</evidence>
<dbReference type="InterPro" id="IPR050849">
    <property type="entry name" value="HAD-like_hydrolase_phosphatase"/>
</dbReference>
<dbReference type="EMBL" id="MGFS01000021">
    <property type="protein sequence ID" value="OGM11301.1"/>
    <property type="molecule type" value="Genomic_DNA"/>
</dbReference>
<dbReference type="Gene3D" id="3.40.50.1000">
    <property type="entry name" value="HAD superfamily/HAD-like"/>
    <property type="match status" value="1"/>
</dbReference>
<dbReference type="Proteomes" id="UP000177053">
    <property type="component" value="Unassembled WGS sequence"/>
</dbReference>
<gene>
    <name evidence="1" type="ORF">A2Z22_05115</name>
</gene>
<dbReference type="NCBIfam" id="TIGR01488">
    <property type="entry name" value="HAD-SF-IB"/>
    <property type="match status" value="1"/>
</dbReference>
<dbReference type="InterPro" id="IPR023214">
    <property type="entry name" value="HAD_sf"/>
</dbReference>